<dbReference type="InterPro" id="IPR008969">
    <property type="entry name" value="CarboxyPept-like_regulatory"/>
</dbReference>
<evidence type="ECO:0000256" key="8">
    <source>
        <dbReference type="PROSITE-ProRule" id="PRU01360"/>
    </source>
</evidence>
<dbReference type="InterPro" id="IPR037066">
    <property type="entry name" value="Plug_dom_sf"/>
</dbReference>
<evidence type="ECO:0000313" key="14">
    <source>
        <dbReference type="Proteomes" id="UP001269081"/>
    </source>
</evidence>
<evidence type="ECO:0000256" key="1">
    <source>
        <dbReference type="ARBA" id="ARBA00004571"/>
    </source>
</evidence>
<proteinExistence type="inferred from homology"/>
<keyword evidence="2 8" id="KW-0813">Transport</keyword>
<dbReference type="Proteomes" id="UP001269081">
    <property type="component" value="Unassembled WGS sequence"/>
</dbReference>
<feature type="domain" description="TonB-dependent receptor-like beta-barrel" evidence="11">
    <location>
        <begin position="389"/>
        <end position="961"/>
    </location>
</feature>
<dbReference type="NCBIfam" id="TIGR04056">
    <property type="entry name" value="OMP_RagA_SusC"/>
    <property type="match status" value="1"/>
</dbReference>
<evidence type="ECO:0000256" key="6">
    <source>
        <dbReference type="ARBA" id="ARBA00023136"/>
    </source>
</evidence>
<keyword evidence="4 8" id="KW-0812">Transmembrane</keyword>
<feature type="signal peptide" evidence="10">
    <location>
        <begin position="1"/>
        <end position="21"/>
    </location>
</feature>
<sequence>MEKLKLLLLAFFLGLSINSWAQKTEVSGVILDEKNLPLPAANILEKGTTNSVVTDFDGKFRMSVSNPNAVLLVSFLGFTDQTVKLDGAKTNLTIKLTSATNALEQVVVVGYGKGSRKNLTTSVTSIKADELNRGAISDVGQLLQGKVSGLNISSSGDPTRTASVVLRGASTLNSSQGPFYVIDGVPGVDISVISPDDIATIDVLKDAAATAIYGNRAANGVIMVTTKRGSKDRTQIAYNGYVGWEEVSNQLDMMDANQLRAFTTKNNLNFTPENDKGANTNWQKEILRPERAQSSSHNLSMSGGGQHGNYTASITSLNKEGVLLKSDFSRIIARLSVEQFAFDDKVKFGLNVTNSNSKYVNVPQRNTVLLQAASHLPVSPVRNADGSFFENFVSTGYFNPVALIEHGTDETKTNNLVGNLTAEVKLPFGFTYNLNLAHQKLTSAHGEFYDSYYSQYNSANFYNNPDPPQTKTLINFGVNGSALRNNYENTNNIIESFLTWDKTLGVHKIKAVLGYSWQENTLGDGFQATATNFPVDNVGYNNLALSNYTSVNGYVVNFGDSRAYQKTRLIGEFARLNYNYKDKYLLQGTIRRDGGSVFGANNRWGYFPSVGAAWRVDKEGFMKDQQLFSDLKFRASYGVTGNSSGFNAYTAQFISGSLGTFYYNGQQIGAYGPNQAANPDLKWEKTATTNIGVDFGLFNGKITGSVDLYDKKTTDMIFNYAVNPVLVPVGTIVANGGAMSNKGIEISLGATPVKTANFTWSTNLNLASNKNEIVKLTNPFFIGGDSIRRVQPDGGGQTGSTLQIFKEGKPLGQFFTLQYAGKNDAGVSQYVAKDGSLTTTPAIGTDYHYAGSAQPKVLLGWGNNFQYKKFDLNIFFRGVFGNKIFNATRADLFRPSTAMTTNILADASEESPNDLNAYRYSSRFIEDGSYLRLDNMTLGYNFGKVSKFIQSVRVYQTINNLFVITKYSGIDPEVEQGGTAPGVDSNNFYPKTRTFMFGLNVIF</sequence>
<evidence type="ECO:0000256" key="5">
    <source>
        <dbReference type="ARBA" id="ARBA00023077"/>
    </source>
</evidence>
<evidence type="ECO:0000313" key="13">
    <source>
        <dbReference type="EMBL" id="MDR7211694.1"/>
    </source>
</evidence>
<dbReference type="Pfam" id="PF00593">
    <property type="entry name" value="TonB_dep_Rec_b-barrel"/>
    <property type="match status" value="1"/>
</dbReference>
<dbReference type="Gene3D" id="2.40.170.20">
    <property type="entry name" value="TonB-dependent receptor, beta-barrel domain"/>
    <property type="match status" value="1"/>
</dbReference>
<comment type="similarity">
    <text evidence="8 9">Belongs to the TonB-dependent receptor family.</text>
</comment>
<dbReference type="InterPro" id="IPR012910">
    <property type="entry name" value="Plug_dom"/>
</dbReference>
<evidence type="ECO:0000256" key="10">
    <source>
        <dbReference type="SAM" id="SignalP"/>
    </source>
</evidence>
<dbReference type="Gene3D" id="2.60.40.1120">
    <property type="entry name" value="Carboxypeptidase-like, regulatory domain"/>
    <property type="match status" value="1"/>
</dbReference>
<dbReference type="NCBIfam" id="TIGR04057">
    <property type="entry name" value="SusC_RagA_signa"/>
    <property type="match status" value="1"/>
</dbReference>
<name>A0ABU1YBS6_9FLAO</name>
<dbReference type="InterPro" id="IPR023997">
    <property type="entry name" value="TonB-dep_OMP_SusC/RagA_CS"/>
</dbReference>
<evidence type="ECO:0000256" key="7">
    <source>
        <dbReference type="ARBA" id="ARBA00023237"/>
    </source>
</evidence>
<dbReference type="InterPro" id="IPR023996">
    <property type="entry name" value="TonB-dep_OMP_SusC/RagA"/>
</dbReference>
<dbReference type="Pfam" id="PF07715">
    <property type="entry name" value="Plug"/>
    <property type="match status" value="1"/>
</dbReference>
<keyword evidence="10" id="KW-0732">Signal</keyword>
<evidence type="ECO:0000259" key="11">
    <source>
        <dbReference type="Pfam" id="PF00593"/>
    </source>
</evidence>
<keyword evidence="6 8" id="KW-0472">Membrane</keyword>
<accession>A0ABU1YBS6</accession>
<keyword evidence="13" id="KW-0675">Receptor</keyword>
<evidence type="ECO:0000259" key="12">
    <source>
        <dbReference type="Pfam" id="PF07715"/>
    </source>
</evidence>
<comment type="subcellular location">
    <subcellularLocation>
        <location evidence="1 8">Cell outer membrane</location>
        <topology evidence="1 8">Multi-pass membrane protein</topology>
    </subcellularLocation>
</comment>
<dbReference type="Gene3D" id="2.170.130.10">
    <property type="entry name" value="TonB-dependent receptor, plug domain"/>
    <property type="match status" value="1"/>
</dbReference>
<keyword evidence="5 9" id="KW-0798">TonB box</keyword>
<keyword evidence="3 8" id="KW-1134">Transmembrane beta strand</keyword>
<feature type="domain" description="TonB-dependent receptor plug" evidence="12">
    <location>
        <begin position="117"/>
        <end position="221"/>
    </location>
</feature>
<evidence type="ECO:0000256" key="3">
    <source>
        <dbReference type="ARBA" id="ARBA00022452"/>
    </source>
</evidence>
<dbReference type="SUPFAM" id="SSF56935">
    <property type="entry name" value="Porins"/>
    <property type="match status" value="1"/>
</dbReference>
<dbReference type="SUPFAM" id="SSF49464">
    <property type="entry name" value="Carboxypeptidase regulatory domain-like"/>
    <property type="match status" value="1"/>
</dbReference>
<keyword evidence="14" id="KW-1185">Reference proteome</keyword>
<dbReference type="Pfam" id="PF13715">
    <property type="entry name" value="CarbopepD_reg_2"/>
    <property type="match status" value="1"/>
</dbReference>
<feature type="chain" id="PRO_5047454528" evidence="10">
    <location>
        <begin position="22"/>
        <end position="1003"/>
    </location>
</feature>
<dbReference type="InterPro" id="IPR036942">
    <property type="entry name" value="Beta-barrel_TonB_sf"/>
</dbReference>
<keyword evidence="7 8" id="KW-0998">Cell outer membrane</keyword>
<dbReference type="PROSITE" id="PS52016">
    <property type="entry name" value="TONB_DEPENDENT_REC_3"/>
    <property type="match status" value="1"/>
</dbReference>
<evidence type="ECO:0000256" key="2">
    <source>
        <dbReference type="ARBA" id="ARBA00022448"/>
    </source>
</evidence>
<evidence type="ECO:0000256" key="4">
    <source>
        <dbReference type="ARBA" id="ARBA00022692"/>
    </source>
</evidence>
<gene>
    <name evidence="13" type="ORF">J2W48_003651</name>
</gene>
<organism evidence="13 14">
    <name type="scientific">Flavobacterium piscis</name>
    <dbReference type="NCBI Taxonomy" id="1114874"/>
    <lineage>
        <taxon>Bacteria</taxon>
        <taxon>Pseudomonadati</taxon>
        <taxon>Bacteroidota</taxon>
        <taxon>Flavobacteriia</taxon>
        <taxon>Flavobacteriales</taxon>
        <taxon>Flavobacteriaceae</taxon>
        <taxon>Flavobacterium</taxon>
    </lineage>
</organism>
<dbReference type="InterPro" id="IPR000531">
    <property type="entry name" value="Beta-barrel_TonB"/>
</dbReference>
<evidence type="ECO:0000256" key="9">
    <source>
        <dbReference type="RuleBase" id="RU003357"/>
    </source>
</evidence>
<protein>
    <submittedName>
        <fullName evidence="13">Iron complex outermembrane receptor protein</fullName>
    </submittedName>
</protein>
<dbReference type="InterPro" id="IPR039426">
    <property type="entry name" value="TonB-dep_rcpt-like"/>
</dbReference>
<dbReference type="RefSeq" id="WP_310283048.1">
    <property type="nucleotide sequence ID" value="NZ_JAVDWQ010000014.1"/>
</dbReference>
<reference evidence="13 14" key="1">
    <citation type="submission" date="2023-07" db="EMBL/GenBank/DDBJ databases">
        <title>Sorghum-associated microbial communities from plants grown in Nebraska, USA.</title>
        <authorList>
            <person name="Schachtman D."/>
        </authorList>
    </citation>
    <scope>NUCLEOTIDE SEQUENCE [LARGE SCALE GENOMIC DNA]</scope>
    <source>
        <strain evidence="13 14">4129</strain>
    </source>
</reference>
<dbReference type="EMBL" id="JAVDWQ010000014">
    <property type="protein sequence ID" value="MDR7211694.1"/>
    <property type="molecule type" value="Genomic_DNA"/>
</dbReference>
<comment type="caution">
    <text evidence="13">The sequence shown here is derived from an EMBL/GenBank/DDBJ whole genome shotgun (WGS) entry which is preliminary data.</text>
</comment>